<dbReference type="Proteomes" id="UP000887577">
    <property type="component" value="Unplaced"/>
</dbReference>
<name>A0A914YZU7_9BILA</name>
<proteinExistence type="predicted"/>
<reference evidence="2" key="1">
    <citation type="submission" date="2022-11" db="UniProtKB">
        <authorList>
            <consortium name="WormBaseParasite"/>
        </authorList>
    </citation>
    <scope>IDENTIFICATION</scope>
</reference>
<protein>
    <submittedName>
        <fullName evidence="2">Uncharacterized protein</fullName>
    </submittedName>
</protein>
<organism evidence="1 2">
    <name type="scientific">Panagrolaimus superbus</name>
    <dbReference type="NCBI Taxonomy" id="310955"/>
    <lineage>
        <taxon>Eukaryota</taxon>
        <taxon>Metazoa</taxon>
        <taxon>Ecdysozoa</taxon>
        <taxon>Nematoda</taxon>
        <taxon>Chromadorea</taxon>
        <taxon>Rhabditida</taxon>
        <taxon>Tylenchina</taxon>
        <taxon>Panagrolaimomorpha</taxon>
        <taxon>Panagrolaimoidea</taxon>
        <taxon>Panagrolaimidae</taxon>
        <taxon>Panagrolaimus</taxon>
    </lineage>
</organism>
<accession>A0A914YZU7</accession>
<keyword evidence="1" id="KW-1185">Reference proteome</keyword>
<dbReference type="WBParaSite" id="PSU_v2.g3555.t1">
    <property type="protein sequence ID" value="PSU_v2.g3555.t1"/>
    <property type="gene ID" value="PSU_v2.g3555"/>
</dbReference>
<evidence type="ECO:0000313" key="2">
    <source>
        <dbReference type="WBParaSite" id="PSU_v2.g3555.t1"/>
    </source>
</evidence>
<dbReference type="AlphaFoldDB" id="A0A914YZU7"/>
<sequence length="80" mass="8808">MHRQLAEILIFQQPQHNDYSQYEMYLAQSSITTPIPTFAPPQPHHPLTDAAPINWPIPQSSLGGAAAANISHNGYALSML</sequence>
<evidence type="ECO:0000313" key="1">
    <source>
        <dbReference type="Proteomes" id="UP000887577"/>
    </source>
</evidence>